<evidence type="ECO:0000256" key="1">
    <source>
        <dbReference type="ARBA" id="ARBA00001974"/>
    </source>
</evidence>
<dbReference type="Gene3D" id="3.50.50.60">
    <property type="entry name" value="FAD/NAD(P)-binding domain"/>
    <property type="match status" value="3"/>
</dbReference>
<protein>
    <submittedName>
        <fullName evidence="7">Flavin-binding monooxygenase</fullName>
    </submittedName>
</protein>
<keyword evidence="3" id="KW-0285">Flavoprotein</keyword>
<accession>A0ABQ2L2S0</accession>
<dbReference type="PANTHER" id="PTHR43872">
    <property type="entry name" value="MONOOXYGENASE, PUTATIVE (AFU_ORTHOLOGUE AFUA_8G02570)-RELATED"/>
    <property type="match status" value="1"/>
</dbReference>
<comment type="similarity">
    <text evidence="2">Belongs to the FAD-binding monooxygenase family.</text>
</comment>
<keyword evidence="4" id="KW-0274">FAD</keyword>
<dbReference type="GO" id="GO:0004497">
    <property type="term" value="F:monooxygenase activity"/>
    <property type="evidence" value="ECO:0007669"/>
    <property type="project" value="UniProtKB-KW"/>
</dbReference>
<dbReference type="SUPFAM" id="SSF51905">
    <property type="entry name" value="FAD/NAD(P)-binding domain"/>
    <property type="match status" value="1"/>
</dbReference>
<evidence type="ECO:0000313" key="7">
    <source>
        <dbReference type="EMBL" id="GGO00535.1"/>
    </source>
</evidence>
<gene>
    <name evidence="7" type="ORF">GCM10011610_69570</name>
</gene>
<dbReference type="Pfam" id="PF13450">
    <property type="entry name" value="NAD_binding_8"/>
    <property type="match status" value="1"/>
</dbReference>
<dbReference type="Pfam" id="PF00743">
    <property type="entry name" value="FMO-like"/>
    <property type="match status" value="1"/>
</dbReference>
<evidence type="ECO:0000256" key="2">
    <source>
        <dbReference type="ARBA" id="ARBA00010139"/>
    </source>
</evidence>
<dbReference type="InterPro" id="IPR036188">
    <property type="entry name" value="FAD/NAD-bd_sf"/>
</dbReference>
<dbReference type="InterPro" id="IPR051820">
    <property type="entry name" value="FAD-binding_MO"/>
</dbReference>
<evidence type="ECO:0000256" key="5">
    <source>
        <dbReference type="ARBA" id="ARBA00023002"/>
    </source>
</evidence>
<evidence type="ECO:0000256" key="3">
    <source>
        <dbReference type="ARBA" id="ARBA00022630"/>
    </source>
</evidence>
<keyword evidence="5" id="KW-0560">Oxidoreductase</keyword>
<evidence type="ECO:0000256" key="4">
    <source>
        <dbReference type="ARBA" id="ARBA00022827"/>
    </source>
</evidence>
<dbReference type="InterPro" id="IPR020946">
    <property type="entry name" value="Flavin_mOase-like"/>
</dbReference>
<comment type="cofactor">
    <cofactor evidence="1">
        <name>FAD</name>
        <dbReference type="ChEBI" id="CHEBI:57692"/>
    </cofactor>
</comment>
<name>A0ABQ2L2S0_9NOCA</name>
<organism evidence="7 8">
    <name type="scientific">Nocardia rhizosphaerihabitans</name>
    <dbReference type="NCBI Taxonomy" id="1691570"/>
    <lineage>
        <taxon>Bacteria</taxon>
        <taxon>Bacillati</taxon>
        <taxon>Actinomycetota</taxon>
        <taxon>Actinomycetes</taxon>
        <taxon>Mycobacteriales</taxon>
        <taxon>Nocardiaceae</taxon>
        <taxon>Nocardia</taxon>
    </lineage>
</organism>
<comment type="caution">
    <text evidence="7">The sequence shown here is derived from an EMBL/GenBank/DDBJ whole genome shotgun (WGS) entry which is preliminary data.</text>
</comment>
<keyword evidence="8" id="KW-1185">Reference proteome</keyword>
<dbReference type="Proteomes" id="UP000658127">
    <property type="component" value="Unassembled WGS sequence"/>
</dbReference>
<dbReference type="PANTHER" id="PTHR43872:SF1">
    <property type="entry name" value="MONOOXYGENASE, PUTATIVE (AFU_ORTHOLOGUE AFUA_8G02570)-RELATED"/>
    <property type="match status" value="1"/>
</dbReference>
<evidence type="ECO:0000313" key="8">
    <source>
        <dbReference type="Proteomes" id="UP000658127"/>
    </source>
</evidence>
<proteinExistence type="inferred from homology"/>
<reference evidence="8" key="1">
    <citation type="journal article" date="2019" name="Int. J. Syst. Evol. Microbiol.">
        <title>The Global Catalogue of Microorganisms (GCM) 10K type strain sequencing project: providing services to taxonomists for standard genome sequencing and annotation.</title>
        <authorList>
            <consortium name="The Broad Institute Genomics Platform"/>
            <consortium name="The Broad Institute Genome Sequencing Center for Infectious Disease"/>
            <person name="Wu L."/>
            <person name="Ma J."/>
        </authorList>
    </citation>
    <scope>NUCLEOTIDE SEQUENCE [LARGE SCALE GENOMIC DNA]</scope>
    <source>
        <strain evidence="8">CGMCC 4.7329</strain>
    </source>
</reference>
<sequence length="531" mass="59117">MPIAPAPDSGLSFDHVDVLVVGAGLSGIGMGYALKHSQPGRSFAIVDGRESIGGTWDLFRYPGIRSDSDMQAYGFGFKPWRRDNSIADAHEILDYLRETVSENSLQRHIHLGFTVVQANFSTPEQRWVVALERVSDGVRHHVTASMLFSAAGYYDVGEGFTPEFAGRDDFEGQIIHPQHWPEDLDYSGKKVVVIGSGATAVTLLPSIAEKAEHVTMLQRSPSYVIPIPRKDPIANTLRKIFPEKTAYSISREISIRKGNLVYKASRKFPRQARALVRKITAAALPEGFDVDTHFHPEYDPWDQRMCTVPDGDLFKAIARGRASVVTDKIVQFTETGIELESGTRLDADIIVTATGLNMVPFGKIAFEVDGQRIDLPDHVVYKAAMVSGLPNFAFTVGYINHSWTLKADLVAQWFCRLLDHMSENGYSSVVPVVSDCSMPVKRFFEFDAGYVNRAMHLFPKQGTHGPWKAPQDFNHDRIVLGRNPINDPELRFTSGASPAAGFPDDSTEQVKEVVQRTTRRPHMRFPQSIQS</sequence>
<keyword evidence="6 7" id="KW-0503">Monooxygenase</keyword>
<dbReference type="EMBL" id="BMNE01000016">
    <property type="protein sequence ID" value="GGO00535.1"/>
    <property type="molecule type" value="Genomic_DNA"/>
</dbReference>
<dbReference type="RefSeq" id="WP_189034764.1">
    <property type="nucleotide sequence ID" value="NZ_BMNE01000016.1"/>
</dbReference>
<evidence type="ECO:0000256" key="6">
    <source>
        <dbReference type="ARBA" id="ARBA00023033"/>
    </source>
</evidence>